<accession>A0A5C4NAW9</accession>
<dbReference type="OrthoDB" id="9808192at2"/>
<feature type="transmembrane region" description="Helical" evidence="1">
    <location>
        <begin position="35"/>
        <end position="53"/>
    </location>
</feature>
<keyword evidence="1" id="KW-0472">Membrane</keyword>
<dbReference type="EMBL" id="VDFV01000034">
    <property type="protein sequence ID" value="TNC66297.1"/>
    <property type="molecule type" value="Genomic_DNA"/>
</dbReference>
<organism evidence="2 3">
    <name type="scientific">Rubellimicrobium roseum</name>
    <dbReference type="NCBI Taxonomy" id="687525"/>
    <lineage>
        <taxon>Bacteria</taxon>
        <taxon>Pseudomonadati</taxon>
        <taxon>Pseudomonadota</taxon>
        <taxon>Alphaproteobacteria</taxon>
        <taxon>Rhodobacterales</taxon>
        <taxon>Roseobacteraceae</taxon>
        <taxon>Rubellimicrobium</taxon>
    </lineage>
</organism>
<name>A0A5C4NAW9_9RHOB</name>
<gene>
    <name evidence="2" type="ORF">FHG71_16945</name>
</gene>
<evidence type="ECO:0000256" key="1">
    <source>
        <dbReference type="SAM" id="Phobius"/>
    </source>
</evidence>
<evidence type="ECO:0000313" key="3">
    <source>
        <dbReference type="Proteomes" id="UP000305709"/>
    </source>
</evidence>
<reference evidence="2 3" key="1">
    <citation type="submission" date="2019-06" db="EMBL/GenBank/DDBJ databases">
        <authorList>
            <person name="Jiang L."/>
        </authorList>
    </citation>
    <scope>NUCLEOTIDE SEQUENCE [LARGE SCALE GENOMIC DNA]</scope>
    <source>
        <strain evidence="2 3">YIM 48858</strain>
    </source>
</reference>
<keyword evidence="1" id="KW-1133">Transmembrane helix</keyword>
<dbReference type="Proteomes" id="UP000305709">
    <property type="component" value="Unassembled WGS sequence"/>
</dbReference>
<proteinExistence type="predicted"/>
<dbReference type="InterPro" id="IPR007038">
    <property type="entry name" value="HupE_UreJ"/>
</dbReference>
<protein>
    <submittedName>
        <fullName evidence="2">Protein hupE</fullName>
    </submittedName>
</protein>
<sequence length="143" mass="14805">MRRSLSLPLLGLVVVLLLTYLGFNPRGAIRSGLSYPALGLAHLLATVGVSVWATRLGGHAPLVLPAAFLLAMSMGLVLAVEEVPLLLFVEPMVWASGLALVYAAALAVRLSMTEIIGLVVLFGLYHGHALGGELASAGNLPVG</sequence>
<comment type="caution">
    <text evidence="2">The sequence shown here is derived from an EMBL/GenBank/DDBJ whole genome shotgun (WGS) entry which is preliminary data.</text>
</comment>
<feature type="transmembrane region" description="Helical" evidence="1">
    <location>
        <begin position="7"/>
        <end position="23"/>
    </location>
</feature>
<keyword evidence="1" id="KW-0812">Transmembrane</keyword>
<dbReference type="Pfam" id="PF04955">
    <property type="entry name" value="HupE_UreJ"/>
    <property type="match status" value="1"/>
</dbReference>
<dbReference type="AlphaFoldDB" id="A0A5C4NAW9"/>
<keyword evidence="3" id="KW-1185">Reference proteome</keyword>
<feature type="transmembrane region" description="Helical" evidence="1">
    <location>
        <begin position="60"/>
        <end position="80"/>
    </location>
</feature>
<evidence type="ECO:0000313" key="2">
    <source>
        <dbReference type="EMBL" id="TNC66297.1"/>
    </source>
</evidence>